<keyword evidence="1" id="KW-0802">TPR repeat</keyword>
<accession>A0A1G6RJC8</accession>
<evidence type="ECO:0000256" key="2">
    <source>
        <dbReference type="SAM" id="Phobius"/>
    </source>
</evidence>
<dbReference type="EMBL" id="FMZX01000004">
    <property type="protein sequence ID" value="SDD04513.1"/>
    <property type="molecule type" value="Genomic_DNA"/>
</dbReference>
<feature type="repeat" description="TPR" evidence="1">
    <location>
        <begin position="134"/>
        <end position="167"/>
    </location>
</feature>
<keyword evidence="4" id="KW-1185">Reference proteome</keyword>
<dbReference type="InterPro" id="IPR019734">
    <property type="entry name" value="TPR_rpt"/>
</dbReference>
<dbReference type="SUPFAM" id="SSF48452">
    <property type="entry name" value="TPR-like"/>
    <property type="match status" value="1"/>
</dbReference>
<evidence type="ECO:0000313" key="3">
    <source>
        <dbReference type="EMBL" id="SDD04513.1"/>
    </source>
</evidence>
<dbReference type="AlphaFoldDB" id="A0A1G6RJC8"/>
<proteinExistence type="predicted"/>
<feature type="transmembrane region" description="Helical" evidence="2">
    <location>
        <begin position="12"/>
        <end position="31"/>
    </location>
</feature>
<keyword evidence="2" id="KW-1133">Transmembrane helix</keyword>
<gene>
    <name evidence="3" type="ORF">SAMN04487779_100428</name>
</gene>
<dbReference type="Proteomes" id="UP000198925">
    <property type="component" value="Unassembled WGS sequence"/>
</dbReference>
<sequence length="342" mass="38302">MPDFTVAQNITTPIMLGALIAIALYGLYKMVISKIEVPPDKVEGFNTLNRVLRFLFWLALVLGALAIASHTITTVRAIETNAAKIEDLERNQAWQQRVFLPLAESGLMHLIDNRDFDEAERLVRVTRENFGAEARSWYLLGLLRYERGQHAAALTAFEEAAKTAGPEDRFANRYRLNQSGMLNRLGRYDEARRIVEPLLAQDPNDRFYRLNAIIAYTFGNPRQLSLGGEMTERFAGELVLGSPVGGRCRPVEPSNVEMTVYVLLHSFAISALLHIEDSKSEPRWPVLACACDINPAPVLAFLSNQSAHFRNVSLDPVLRVFADLKAKTDPSLQIANVHQRCA</sequence>
<dbReference type="InterPro" id="IPR011990">
    <property type="entry name" value="TPR-like_helical_dom_sf"/>
</dbReference>
<organism evidence="3 4">
    <name type="scientific">Belnapia rosea</name>
    <dbReference type="NCBI Taxonomy" id="938405"/>
    <lineage>
        <taxon>Bacteria</taxon>
        <taxon>Pseudomonadati</taxon>
        <taxon>Pseudomonadota</taxon>
        <taxon>Alphaproteobacteria</taxon>
        <taxon>Acetobacterales</taxon>
        <taxon>Roseomonadaceae</taxon>
        <taxon>Belnapia</taxon>
    </lineage>
</organism>
<evidence type="ECO:0000256" key="1">
    <source>
        <dbReference type="PROSITE-ProRule" id="PRU00339"/>
    </source>
</evidence>
<protein>
    <submittedName>
        <fullName evidence="3">Uncharacterized protein</fullName>
    </submittedName>
</protein>
<name>A0A1G6RJC8_9PROT</name>
<reference evidence="3 4" key="1">
    <citation type="submission" date="2016-10" db="EMBL/GenBank/DDBJ databases">
        <authorList>
            <person name="de Groot N.N."/>
        </authorList>
    </citation>
    <scope>NUCLEOTIDE SEQUENCE [LARGE SCALE GENOMIC DNA]</scope>
    <source>
        <strain evidence="3 4">CPCC 100156</strain>
    </source>
</reference>
<evidence type="ECO:0000313" key="4">
    <source>
        <dbReference type="Proteomes" id="UP000198925"/>
    </source>
</evidence>
<dbReference type="Pfam" id="PF13432">
    <property type="entry name" value="TPR_16"/>
    <property type="match status" value="1"/>
</dbReference>
<feature type="transmembrane region" description="Helical" evidence="2">
    <location>
        <begin position="51"/>
        <end position="72"/>
    </location>
</feature>
<keyword evidence="2" id="KW-0472">Membrane</keyword>
<dbReference type="PROSITE" id="PS50005">
    <property type="entry name" value="TPR"/>
    <property type="match status" value="1"/>
</dbReference>
<dbReference type="RefSeq" id="WP_090662924.1">
    <property type="nucleotide sequence ID" value="NZ_FMZX01000004.1"/>
</dbReference>
<dbReference type="Gene3D" id="1.25.40.10">
    <property type="entry name" value="Tetratricopeptide repeat domain"/>
    <property type="match status" value="1"/>
</dbReference>
<keyword evidence="2" id="KW-0812">Transmembrane</keyword>